<feature type="binding site" evidence="4">
    <location>
        <begin position="148"/>
        <end position="149"/>
    </location>
    <ligand>
        <name>substrate</name>
    </ligand>
</feature>
<dbReference type="CDD" id="cd08964">
    <property type="entry name" value="L-asparaginase_II"/>
    <property type="match status" value="1"/>
</dbReference>
<dbReference type="OrthoDB" id="9788068at2"/>
<dbReference type="Proteomes" id="UP000315369">
    <property type="component" value="Unassembled WGS sequence"/>
</dbReference>
<feature type="compositionally biased region" description="Low complexity" evidence="8">
    <location>
        <begin position="35"/>
        <end position="52"/>
    </location>
</feature>
<evidence type="ECO:0000256" key="3">
    <source>
        <dbReference type="PIRSR" id="PIRSR001220-1"/>
    </source>
</evidence>
<feature type="domain" description="L-asparaginase N-terminal" evidence="10">
    <location>
        <begin position="61"/>
        <end position="251"/>
    </location>
</feature>
<evidence type="ECO:0000256" key="7">
    <source>
        <dbReference type="RuleBase" id="RU004456"/>
    </source>
</evidence>
<feature type="region of interest" description="Disordered" evidence="8">
    <location>
        <begin position="26"/>
        <end position="52"/>
    </location>
</feature>
<comment type="caution">
    <text evidence="12">The sequence shown here is derived from an EMBL/GenBank/DDBJ whole genome shotgun (WGS) entry which is preliminary data.</text>
</comment>
<evidence type="ECO:0000313" key="12">
    <source>
        <dbReference type="EMBL" id="TQF15993.1"/>
    </source>
</evidence>
<dbReference type="Gene3D" id="3.40.50.1170">
    <property type="entry name" value="L-asparaginase, N-terminal domain"/>
    <property type="match status" value="1"/>
</dbReference>
<feature type="domain" description="Asparaginase/glutaminase C-terminal" evidence="11">
    <location>
        <begin position="272"/>
        <end position="382"/>
    </location>
</feature>
<keyword evidence="2 12" id="KW-0378">Hydrolase</keyword>
<dbReference type="GO" id="GO:0006528">
    <property type="term" value="P:asparagine metabolic process"/>
    <property type="evidence" value="ECO:0007669"/>
    <property type="project" value="InterPro"/>
</dbReference>
<dbReference type="PROSITE" id="PS00144">
    <property type="entry name" value="ASN_GLN_ASE_1"/>
    <property type="match status" value="1"/>
</dbReference>
<feature type="binding site" evidence="4">
    <location>
        <position position="115"/>
    </location>
    <ligand>
        <name>substrate</name>
    </ligand>
</feature>
<dbReference type="EC" id="3.5.1.1" evidence="12"/>
<dbReference type="RefSeq" id="WP_141642303.1">
    <property type="nucleotide sequence ID" value="NZ_VIFM01000031.1"/>
</dbReference>
<dbReference type="Pfam" id="PF17763">
    <property type="entry name" value="Asparaginase_C"/>
    <property type="match status" value="1"/>
</dbReference>
<dbReference type="InterPro" id="IPR004550">
    <property type="entry name" value="AsnASE_II"/>
</dbReference>
<gene>
    <name evidence="12" type="ORF">FJV41_10500</name>
</gene>
<dbReference type="InterPro" id="IPR027474">
    <property type="entry name" value="L-asparaginase_N"/>
</dbReference>
<dbReference type="InterPro" id="IPR020827">
    <property type="entry name" value="Asparaginase/glutaminase_AS1"/>
</dbReference>
<evidence type="ECO:0000256" key="9">
    <source>
        <dbReference type="SAM" id="SignalP"/>
    </source>
</evidence>
<evidence type="ECO:0000256" key="5">
    <source>
        <dbReference type="PROSITE-ProRule" id="PRU10099"/>
    </source>
</evidence>
<dbReference type="PROSITE" id="PS00917">
    <property type="entry name" value="ASN_GLN_ASE_2"/>
    <property type="match status" value="1"/>
</dbReference>
<protein>
    <submittedName>
        <fullName evidence="12">Type II asparaginase</fullName>
        <ecNumber evidence="12">3.5.1.1</ecNumber>
    </submittedName>
</protein>
<dbReference type="PROSITE" id="PS51732">
    <property type="entry name" value="ASN_GLN_ASE_3"/>
    <property type="match status" value="1"/>
</dbReference>
<feature type="active site" evidence="5">
    <location>
        <position position="69"/>
    </location>
</feature>
<organism evidence="12 13">
    <name type="scientific">Myxococcus llanfairpwllgwyngyllgogerychwyrndrobwllllantysiliogogogochensis</name>
    <dbReference type="NCBI Taxonomy" id="2590453"/>
    <lineage>
        <taxon>Bacteria</taxon>
        <taxon>Pseudomonadati</taxon>
        <taxon>Myxococcota</taxon>
        <taxon>Myxococcia</taxon>
        <taxon>Myxococcales</taxon>
        <taxon>Cystobacterineae</taxon>
        <taxon>Myxococcaceae</taxon>
        <taxon>Myxococcus</taxon>
    </lineage>
</organism>
<feature type="signal peptide" evidence="9">
    <location>
        <begin position="1"/>
        <end position="25"/>
    </location>
</feature>
<dbReference type="Pfam" id="PF00710">
    <property type="entry name" value="Asparaginase"/>
    <property type="match status" value="1"/>
</dbReference>
<dbReference type="InterPro" id="IPR037152">
    <property type="entry name" value="L-asparaginase_N_sf"/>
</dbReference>
<evidence type="ECO:0000256" key="1">
    <source>
        <dbReference type="ARBA" id="ARBA00010518"/>
    </source>
</evidence>
<dbReference type="SUPFAM" id="SSF53774">
    <property type="entry name" value="Glutaminase/Asparaginase"/>
    <property type="match status" value="1"/>
</dbReference>
<dbReference type="InterPro" id="IPR027473">
    <property type="entry name" value="L-asparaginase_C"/>
</dbReference>
<dbReference type="EMBL" id="VIFM01000031">
    <property type="protein sequence ID" value="TQF15993.1"/>
    <property type="molecule type" value="Genomic_DNA"/>
</dbReference>
<evidence type="ECO:0000256" key="4">
    <source>
        <dbReference type="PIRSR" id="PIRSR001220-2"/>
    </source>
</evidence>
<dbReference type="SMART" id="SM00870">
    <property type="entry name" value="Asparaginase"/>
    <property type="match status" value="1"/>
</dbReference>
<dbReference type="InterPro" id="IPR040919">
    <property type="entry name" value="Asparaginase_C"/>
</dbReference>
<dbReference type="PIRSF" id="PIRSF500176">
    <property type="entry name" value="L_ASNase"/>
    <property type="match status" value="1"/>
</dbReference>
<dbReference type="NCBIfam" id="TIGR00520">
    <property type="entry name" value="asnASE_II"/>
    <property type="match status" value="1"/>
</dbReference>
<comment type="similarity">
    <text evidence="1 7">Belongs to the asparaginase 1 family.</text>
</comment>
<dbReference type="FunFam" id="3.40.50.1170:FF:000001">
    <property type="entry name" value="L-asparaginase 2"/>
    <property type="match status" value="1"/>
</dbReference>
<sequence>MNGSKNTVRGLLAALGLLLTGAGIAAQEGRPPTNSSESQSTSGSSGAQAAPGKASEDLASVRILATGGTIAGAQANPQGYGYKSGAFKVEDLIKAVPNLDKVAKLTGEQVANIGSQDMNDSVWLKLAKRTNELLASPDVDAVVVTHGTDTLEETAYFLDLVVKSDKPVVLVGSMRPATAISADGPGNLYNAVAVAASPEAKGRGVLIVINDEIHTARNVTKTNTTNVETFRSPNRGPAGVVNTGDVHWFERMDKKHTVDSEFSVTGKDTLPRVDILYAHANMSPDLIDSAVKNGAKGLVIAGVGDGNMTQPALDTLAKHVKRGLVVVRSTRLPSGLVLRNNEINDDQKGFVASGELNPAKSRVLLQLALLETKDPTKVQRMFEEY</sequence>
<dbReference type="AlphaFoldDB" id="A0A540X416"/>
<dbReference type="InterPro" id="IPR006034">
    <property type="entry name" value="Asparaginase/glutaminase-like"/>
</dbReference>
<evidence type="ECO:0000259" key="10">
    <source>
        <dbReference type="Pfam" id="PF00710"/>
    </source>
</evidence>
<dbReference type="PANTHER" id="PTHR11707:SF28">
    <property type="entry name" value="60 KDA LYSOPHOSPHOLIPASE"/>
    <property type="match status" value="1"/>
</dbReference>
<name>A0A540X416_9BACT</name>
<feature type="chain" id="PRO_5022177168" evidence="9">
    <location>
        <begin position="26"/>
        <end position="385"/>
    </location>
</feature>
<dbReference type="InterPro" id="IPR027475">
    <property type="entry name" value="Asparaginase/glutaminase_AS2"/>
</dbReference>
<dbReference type="PANTHER" id="PTHR11707">
    <property type="entry name" value="L-ASPARAGINASE"/>
    <property type="match status" value="1"/>
</dbReference>
<accession>A0A540X416</accession>
<evidence type="ECO:0000313" key="13">
    <source>
        <dbReference type="Proteomes" id="UP000315369"/>
    </source>
</evidence>
<feature type="active site" evidence="6">
    <location>
        <position position="148"/>
    </location>
</feature>
<keyword evidence="13" id="KW-1185">Reference proteome</keyword>
<proteinExistence type="inferred from homology"/>
<dbReference type="GO" id="GO:0004067">
    <property type="term" value="F:asparaginase activity"/>
    <property type="evidence" value="ECO:0007669"/>
    <property type="project" value="UniProtKB-UniRule"/>
</dbReference>
<evidence type="ECO:0000256" key="2">
    <source>
        <dbReference type="ARBA" id="ARBA00022801"/>
    </source>
</evidence>
<feature type="active site" description="O-isoaspartyl threonine intermediate" evidence="3">
    <location>
        <position position="69"/>
    </location>
</feature>
<dbReference type="Gene3D" id="3.40.50.40">
    <property type="match status" value="1"/>
</dbReference>
<keyword evidence="9" id="KW-0732">Signal</keyword>
<evidence type="ECO:0000259" key="11">
    <source>
        <dbReference type="Pfam" id="PF17763"/>
    </source>
</evidence>
<evidence type="ECO:0000256" key="8">
    <source>
        <dbReference type="SAM" id="MobiDB-lite"/>
    </source>
</evidence>
<reference evidence="12 13" key="1">
    <citation type="submission" date="2019-06" db="EMBL/GenBank/DDBJ databases">
        <authorList>
            <person name="Livingstone P."/>
            <person name="Whitworth D."/>
        </authorList>
    </citation>
    <scope>NUCLEOTIDE SEQUENCE [LARGE SCALE GENOMIC DNA]</scope>
    <source>
        <strain evidence="12 13">AM401</strain>
    </source>
</reference>
<dbReference type="PIRSF" id="PIRSF001220">
    <property type="entry name" value="L-ASNase_gatD"/>
    <property type="match status" value="1"/>
</dbReference>
<dbReference type="InterPro" id="IPR036152">
    <property type="entry name" value="Asp/glu_Ase-like_sf"/>
</dbReference>
<evidence type="ECO:0000256" key="6">
    <source>
        <dbReference type="PROSITE-ProRule" id="PRU10100"/>
    </source>
</evidence>
<dbReference type="PRINTS" id="PR00139">
    <property type="entry name" value="ASNGLNASE"/>
</dbReference>